<evidence type="ECO:0000256" key="1">
    <source>
        <dbReference type="SAM" id="MobiDB-lite"/>
    </source>
</evidence>
<organism evidence="2 3">
    <name type="scientific">Triparma retinervis</name>
    <dbReference type="NCBI Taxonomy" id="2557542"/>
    <lineage>
        <taxon>Eukaryota</taxon>
        <taxon>Sar</taxon>
        <taxon>Stramenopiles</taxon>
        <taxon>Ochrophyta</taxon>
        <taxon>Bolidophyceae</taxon>
        <taxon>Parmales</taxon>
        <taxon>Triparmaceae</taxon>
        <taxon>Triparma</taxon>
    </lineage>
</organism>
<dbReference type="GO" id="GO:0000447">
    <property type="term" value="P:endonucleolytic cleavage in ITS1 to separate SSU-rRNA from 5.8S rRNA and LSU-rRNA from tricistronic rRNA transcript (SSU-rRNA, 5.8S rRNA, LSU-rRNA)"/>
    <property type="evidence" value="ECO:0007669"/>
    <property type="project" value="TreeGrafter"/>
</dbReference>
<sequence length="170" mass="20071">MTVSKVKTLLSHLGTVTRLYLEEEDKTVRKRRKRFGGSSSKRYVCGWAEFPSRSQASNIAESIHQTQMERKGPHRDDLWSVRYLRGFKWEMLTEKVAYERRVREQKLRVEMVNAKREIRDFKEKVEEGGKFDMMVQKNKVKGKKEKEKEGGEGKGKRKFRQIKAMPDDGE</sequence>
<dbReference type="AlphaFoldDB" id="A0A9W7A0Y5"/>
<feature type="region of interest" description="Disordered" evidence="1">
    <location>
        <begin position="138"/>
        <end position="170"/>
    </location>
</feature>
<dbReference type="OrthoDB" id="287393at2759"/>
<accession>A0A9W7A0Y5</accession>
<gene>
    <name evidence="2" type="ORF">TrRE_jg9264</name>
</gene>
<dbReference type="PANTHER" id="PTHR12311:SF7">
    <property type="entry name" value="ACTIVATOR OF BASAL TRANSCRIPTION 1"/>
    <property type="match status" value="1"/>
</dbReference>
<dbReference type="GO" id="GO:0005730">
    <property type="term" value="C:nucleolus"/>
    <property type="evidence" value="ECO:0007669"/>
    <property type="project" value="TreeGrafter"/>
</dbReference>
<keyword evidence="3" id="KW-1185">Reference proteome</keyword>
<dbReference type="Proteomes" id="UP001165082">
    <property type="component" value="Unassembled WGS sequence"/>
</dbReference>
<dbReference type="GO" id="GO:0003723">
    <property type="term" value="F:RNA binding"/>
    <property type="evidence" value="ECO:0007669"/>
    <property type="project" value="TreeGrafter"/>
</dbReference>
<dbReference type="GO" id="GO:0034462">
    <property type="term" value="P:small-subunit processome assembly"/>
    <property type="evidence" value="ECO:0007669"/>
    <property type="project" value="TreeGrafter"/>
</dbReference>
<dbReference type="PANTHER" id="PTHR12311">
    <property type="entry name" value="ACTIVATOR OF BASAL TRANSCRIPTION 1"/>
    <property type="match status" value="1"/>
</dbReference>
<dbReference type="EMBL" id="BRXZ01002382">
    <property type="protein sequence ID" value="GMH60900.1"/>
    <property type="molecule type" value="Genomic_DNA"/>
</dbReference>
<evidence type="ECO:0000313" key="3">
    <source>
        <dbReference type="Proteomes" id="UP001165082"/>
    </source>
</evidence>
<name>A0A9W7A0Y5_9STRA</name>
<evidence type="ECO:0000313" key="2">
    <source>
        <dbReference type="EMBL" id="GMH60900.1"/>
    </source>
</evidence>
<proteinExistence type="predicted"/>
<evidence type="ECO:0008006" key="4">
    <source>
        <dbReference type="Google" id="ProtNLM"/>
    </source>
</evidence>
<protein>
    <recommendedName>
        <fullName evidence="4">Activator of basal transcription 1</fullName>
    </recommendedName>
</protein>
<comment type="caution">
    <text evidence="2">The sequence shown here is derived from an EMBL/GenBank/DDBJ whole genome shotgun (WGS) entry which is preliminary data.</text>
</comment>
<feature type="compositionally biased region" description="Basic and acidic residues" evidence="1">
    <location>
        <begin position="144"/>
        <end position="154"/>
    </location>
</feature>
<dbReference type="GO" id="GO:0000480">
    <property type="term" value="P:endonucleolytic cleavage in 5'-ETS of tricistronic rRNA transcript (SSU-rRNA, 5.8S rRNA, LSU-rRNA)"/>
    <property type="evidence" value="ECO:0007669"/>
    <property type="project" value="TreeGrafter"/>
</dbReference>
<dbReference type="GO" id="GO:0000472">
    <property type="term" value="P:endonucleolytic cleavage to generate mature 5'-end of SSU-rRNA from (SSU-rRNA, 5.8S rRNA, LSU-rRNA)"/>
    <property type="evidence" value="ECO:0007669"/>
    <property type="project" value="TreeGrafter"/>
</dbReference>
<dbReference type="InterPro" id="IPR039119">
    <property type="entry name" value="ABT1/Esf2"/>
</dbReference>
<reference evidence="2" key="1">
    <citation type="submission" date="2022-07" db="EMBL/GenBank/DDBJ databases">
        <title>Genome analysis of Parmales, a sister group of diatoms, reveals the evolutionary specialization of diatoms from phago-mixotrophs to photoautotrophs.</title>
        <authorList>
            <person name="Ban H."/>
            <person name="Sato S."/>
            <person name="Yoshikawa S."/>
            <person name="Kazumasa Y."/>
            <person name="Nakamura Y."/>
            <person name="Ichinomiya M."/>
            <person name="Saitoh K."/>
            <person name="Sato N."/>
            <person name="Blanc-Mathieu R."/>
            <person name="Endo H."/>
            <person name="Kuwata A."/>
            <person name="Ogata H."/>
        </authorList>
    </citation>
    <scope>NUCLEOTIDE SEQUENCE</scope>
</reference>